<keyword evidence="5" id="KW-0677">Repeat</keyword>
<dbReference type="Gene3D" id="2.10.25.10">
    <property type="entry name" value="Laminin"/>
    <property type="match status" value="1"/>
</dbReference>
<keyword evidence="2" id="KW-0964">Secreted</keyword>
<dbReference type="GO" id="GO:0009887">
    <property type="term" value="P:animal organ morphogenesis"/>
    <property type="evidence" value="ECO:0007669"/>
    <property type="project" value="TreeGrafter"/>
</dbReference>
<dbReference type="SMART" id="SM00180">
    <property type="entry name" value="EGF_Lam"/>
    <property type="match status" value="2"/>
</dbReference>
<evidence type="ECO:0000313" key="12">
    <source>
        <dbReference type="RefSeq" id="XP_014379474.1"/>
    </source>
</evidence>
<dbReference type="GO" id="GO:0005576">
    <property type="term" value="C:extracellular region"/>
    <property type="evidence" value="ECO:0007669"/>
    <property type="project" value="UniProtKB-ARBA"/>
</dbReference>
<evidence type="ECO:0000313" key="11">
    <source>
        <dbReference type="Proteomes" id="UP000189705"/>
    </source>
</evidence>
<dbReference type="OrthoDB" id="18487at2759"/>
<dbReference type="GO" id="GO:0007411">
    <property type="term" value="P:axon guidance"/>
    <property type="evidence" value="ECO:0007669"/>
    <property type="project" value="TreeGrafter"/>
</dbReference>
<evidence type="ECO:0000259" key="10">
    <source>
        <dbReference type="PROSITE" id="PS51117"/>
    </source>
</evidence>
<evidence type="ECO:0000256" key="5">
    <source>
        <dbReference type="ARBA" id="ARBA00022737"/>
    </source>
</evidence>
<dbReference type="FunFam" id="2.10.25.10:FF:000069">
    <property type="entry name" value="Laminin subunit alpha 1"/>
    <property type="match status" value="1"/>
</dbReference>
<evidence type="ECO:0000256" key="7">
    <source>
        <dbReference type="ARBA" id="ARBA00023157"/>
    </source>
</evidence>
<dbReference type="Proteomes" id="UP000189705">
    <property type="component" value="Unplaced"/>
</dbReference>
<dbReference type="PANTHER" id="PTHR10574:SF445">
    <property type="entry name" value="LAMININ SUBUNIT ALPHA 3"/>
    <property type="match status" value="1"/>
</dbReference>
<evidence type="ECO:0000256" key="9">
    <source>
        <dbReference type="ARBA" id="ARBA00023292"/>
    </source>
</evidence>
<dbReference type="GO" id="GO:0005201">
    <property type="term" value="F:extracellular matrix structural constituent"/>
    <property type="evidence" value="ECO:0007669"/>
    <property type="project" value="TreeGrafter"/>
</dbReference>
<keyword evidence="8" id="KW-0325">Glycoprotein</keyword>
<evidence type="ECO:0000256" key="2">
    <source>
        <dbReference type="ARBA" id="ARBA00022525"/>
    </source>
</evidence>
<dbReference type="SUPFAM" id="SSF57196">
    <property type="entry name" value="EGF/Laminin"/>
    <property type="match status" value="2"/>
</dbReference>
<feature type="domain" description="Laminin N-terminal" evidence="10">
    <location>
        <begin position="1"/>
        <end position="154"/>
    </location>
</feature>
<dbReference type="RefSeq" id="XP_014379474.1">
    <property type="nucleotide sequence ID" value="XM_014523988.2"/>
</dbReference>
<evidence type="ECO:0000256" key="3">
    <source>
        <dbReference type="ARBA" id="ARBA00022530"/>
    </source>
</evidence>
<dbReference type="Pfam" id="PF00053">
    <property type="entry name" value="EGF_laminin"/>
    <property type="match status" value="2"/>
</dbReference>
<gene>
    <name evidence="12" type="primary">LOC106722691</name>
</gene>
<dbReference type="InterPro" id="IPR002049">
    <property type="entry name" value="LE_dom"/>
</dbReference>
<comment type="subcellular location">
    <subcellularLocation>
        <location evidence="1">Secreted</location>
        <location evidence="1">Extracellular space</location>
        <location evidence="1">Extracellular matrix</location>
        <location evidence="1">Basement membrane</location>
    </subcellularLocation>
</comment>
<keyword evidence="6" id="KW-0084">Basement membrane</keyword>
<dbReference type="KEGG" id="asn:106722691"/>
<keyword evidence="3" id="KW-0272">Extracellular matrix</keyword>
<proteinExistence type="predicted"/>
<accession>A0A1U8DP23</accession>
<dbReference type="GeneID" id="106722691"/>
<dbReference type="AlphaFoldDB" id="A0A1U8DP23"/>
<dbReference type="STRING" id="38654.A0A1U8DP23"/>
<keyword evidence="9" id="KW-0424">Laminin EGF-like domain</keyword>
<dbReference type="InterPro" id="IPR008211">
    <property type="entry name" value="Laminin_N"/>
</dbReference>
<dbReference type="SMART" id="SM00136">
    <property type="entry name" value="LamNT"/>
    <property type="match status" value="1"/>
</dbReference>
<dbReference type="PROSITE" id="PS51117">
    <property type="entry name" value="LAMININ_NTER"/>
    <property type="match status" value="1"/>
</dbReference>
<keyword evidence="4" id="KW-0732">Signal</keyword>
<dbReference type="Gene3D" id="2.60.120.260">
    <property type="entry name" value="Galactose-binding domain-like"/>
    <property type="match status" value="1"/>
</dbReference>
<keyword evidence="7" id="KW-1015">Disulfide bond</keyword>
<dbReference type="Pfam" id="PF00055">
    <property type="entry name" value="Laminin_N"/>
    <property type="match status" value="1"/>
</dbReference>
<evidence type="ECO:0000256" key="4">
    <source>
        <dbReference type="ARBA" id="ARBA00022729"/>
    </source>
</evidence>
<protein>
    <submittedName>
        <fullName evidence="12">Laminin subunit alpha-3-like</fullName>
    </submittedName>
</protein>
<keyword evidence="11" id="KW-1185">Reference proteome</keyword>
<dbReference type="PROSITE" id="PS01248">
    <property type="entry name" value="EGF_LAM_1"/>
    <property type="match status" value="2"/>
</dbReference>
<dbReference type="CDD" id="cd00055">
    <property type="entry name" value="EGF_Lam"/>
    <property type="match status" value="2"/>
</dbReference>
<dbReference type="InterPro" id="IPR050440">
    <property type="entry name" value="Laminin/Netrin_ECM"/>
</dbReference>
<sequence>MDLQKLFHVAYILIKFANSPRPDLWVLERSVDFGGTYIPWQYFAHSKADCLERFGKEANAPIRRDDDVLCTTEYSRIVPLENGEIVVSLINGRPGAKNFTYSPTLREFTKATHIRLHFLRTNTLLGHLISKAQQDPTVTRRYYYSIKDISVGGQCVCYGHAEECDAKNVENLYQFQCQCQHNTCGETCNRCCPGYNQKQWQPATADNTNECESCNCHGHATDCYYDPDVDRHKGSLNIYGQYEGGGVCINCQHNTAGINCEQCAKGYYHPYGIPVEAPNGCIRECVLLPESGALKRLIASDRGR</sequence>
<evidence type="ECO:0000256" key="6">
    <source>
        <dbReference type="ARBA" id="ARBA00022869"/>
    </source>
</evidence>
<evidence type="ECO:0000256" key="1">
    <source>
        <dbReference type="ARBA" id="ARBA00004302"/>
    </source>
</evidence>
<organism evidence="11 12">
    <name type="scientific">Alligator sinensis</name>
    <name type="common">Chinese alligator</name>
    <dbReference type="NCBI Taxonomy" id="38654"/>
    <lineage>
        <taxon>Eukaryota</taxon>
        <taxon>Metazoa</taxon>
        <taxon>Chordata</taxon>
        <taxon>Craniata</taxon>
        <taxon>Vertebrata</taxon>
        <taxon>Euteleostomi</taxon>
        <taxon>Archelosauria</taxon>
        <taxon>Archosauria</taxon>
        <taxon>Crocodylia</taxon>
        <taxon>Alligatoridae</taxon>
        <taxon>Alligatorinae</taxon>
        <taxon>Alligator</taxon>
    </lineage>
</organism>
<name>A0A1U8DP23_ALLSI</name>
<reference evidence="12" key="1">
    <citation type="submission" date="2025-08" db="UniProtKB">
        <authorList>
            <consortium name="RefSeq"/>
        </authorList>
    </citation>
    <scope>IDENTIFICATION</scope>
</reference>
<dbReference type="GO" id="GO:0009888">
    <property type="term" value="P:tissue development"/>
    <property type="evidence" value="ECO:0007669"/>
    <property type="project" value="TreeGrafter"/>
</dbReference>
<dbReference type="PANTHER" id="PTHR10574">
    <property type="entry name" value="NETRIN/LAMININ-RELATED"/>
    <property type="match status" value="1"/>
</dbReference>
<dbReference type="GO" id="GO:0005604">
    <property type="term" value="C:basement membrane"/>
    <property type="evidence" value="ECO:0007669"/>
    <property type="project" value="UniProtKB-SubCell"/>
</dbReference>
<dbReference type="InParanoid" id="A0A1U8DP23"/>
<evidence type="ECO:0000256" key="8">
    <source>
        <dbReference type="ARBA" id="ARBA00023180"/>
    </source>
</evidence>